<name>A0A2N3HQQ7_9BACT</name>
<dbReference type="Pfam" id="PF03793">
    <property type="entry name" value="PASTA"/>
    <property type="match status" value="1"/>
</dbReference>
<dbReference type="Gene3D" id="3.30.10.20">
    <property type="match status" value="3"/>
</dbReference>
<dbReference type="InterPro" id="IPR005543">
    <property type="entry name" value="PASTA_dom"/>
</dbReference>
<organism evidence="3 4">
    <name type="scientific">Labilibaculum filiforme</name>
    <dbReference type="NCBI Taxonomy" id="1940526"/>
    <lineage>
        <taxon>Bacteria</taxon>
        <taxon>Pseudomonadati</taxon>
        <taxon>Bacteroidota</taxon>
        <taxon>Bacteroidia</taxon>
        <taxon>Marinilabiliales</taxon>
        <taxon>Marinifilaceae</taxon>
        <taxon>Labilibaculum</taxon>
    </lineage>
</organism>
<evidence type="ECO:0000259" key="2">
    <source>
        <dbReference type="PROSITE" id="PS51178"/>
    </source>
</evidence>
<feature type="transmembrane region" description="Helical" evidence="1">
    <location>
        <begin position="12"/>
        <end position="39"/>
    </location>
</feature>
<proteinExistence type="predicted"/>
<accession>A0A2N3HQQ7</accession>
<protein>
    <recommendedName>
        <fullName evidence="2">PASTA domain-containing protein</fullName>
    </recommendedName>
</protein>
<dbReference type="AlphaFoldDB" id="A0A2N3HQQ7"/>
<comment type="caution">
    <text evidence="3">The sequence shown here is derived from an EMBL/GenBank/DDBJ whole genome shotgun (WGS) entry which is preliminary data.</text>
</comment>
<dbReference type="EMBL" id="MVDD01000027">
    <property type="protein sequence ID" value="PKQ60380.1"/>
    <property type="molecule type" value="Genomic_DNA"/>
</dbReference>
<keyword evidence="1" id="KW-1133">Transmembrane helix</keyword>
<feature type="domain" description="PASTA" evidence="2">
    <location>
        <begin position="43"/>
        <end position="109"/>
    </location>
</feature>
<dbReference type="SUPFAM" id="SSF54184">
    <property type="entry name" value="Penicillin-binding protein 2x (pbp-2x), c-terminal domain"/>
    <property type="match status" value="1"/>
</dbReference>
<keyword evidence="4" id="KW-1185">Reference proteome</keyword>
<evidence type="ECO:0000313" key="3">
    <source>
        <dbReference type="EMBL" id="PKQ60380.1"/>
    </source>
</evidence>
<keyword evidence="1" id="KW-0812">Transmembrane</keyword>
<dbReference type="Proteomes" id="UP000233535">
    <property type="component" value="Unassembled WGS sequence"/>
</dbReference>
<sequence length="277" mass="31266">MKMKSVNFFKSKLFLIQVGIALLITTVLIWITLISLRWYTHHGEELEVPDLYGMSIEKAGNELETEQLVFSIYDSIYNPKYAPGTVLDQRPLAGAIVKRGRSLFLTINANKPEQIRFPNLVDNSFRQAYELLVTNGFQIGKLEYANNQFFNLVLYPKYNGDSIHAGSMVDKGASIDLVLGRGDNNEVTAPNLIGRTNTQAKEKIILSNLNLGNVRFDQSISTHFDSIQAKVWQQNPSVTNNQRLSPGSRIDIWLTRDSVKLQQADSLLQKSLSNLIF</sequence>
<dbReference type="SMART" id="SM00740">
    <property type="entry name" value="PASTA"/>
    <property type="match status" value="2"/>
</dbReference>
<dbReference type="PROSITE" id="PS51178">
    <property type="entry name" value="PASTA"/>
    <property type="match status" value="1"/>
</dbReference>
<evidence type="ECO:0000256" key="1">
    <source>
        <dbReference type="SAM" id="Phobius"/>
    </source>
</evidence>
<dbReference type="CDD" id="cd06577">
    <property type="entry name" value="PASTA_pknB"/>
    <property type="match status" value="1"/>
</dbReference>
<keyword evidence="1" id="KW-0472">Membrane</keyword>
<gene>
    <name evidence="3" type="ORF">BZG02_19545</name>
</gene>
<reference evidence="3 4" key="1">
    <citation type="journal article" date="2017" name="Front. Microbiol.">
        <title>Labilibaculum manganireducens gen. nov., sp. nov. and Labilibaculum filiforme sp. nov., Novel Bacteroidetes Isolated from Subsurface Sediments of the Baltic Sea.</title>
        <authorList>
            <person name="Vandieken V."/>
            <person name="Marshall I.P."/>
            <person name="Niemann H."/>
            <person name="Engelen B."/>
            <person name="Cypionka H."/>
        </authorList>
    </citation>
    <scope>NUCLEOTIDE SEQUENCE [LARGE SCALE GENOMIC DNA]</scope>
    <source>
        <strain evidence="3 4">59.16B</strain>
    </source>
</reference>
<dbReference type="OrthoDB" id="9803895at2"/>
<evidence type="ECO:0000313" key="4">
    <source>
        <dbReference type="Proteomes" id="UP000233535"/>
    </source>
</evidence>